<protein>
    <submittedName>
        <fullName evidence="3">Uncharacterized protein</fullName>
    </submittedName>
</protein>
<keyword evidence="2" id="KW-1133">Transmembrane helix</keyword>
<proteinExistence type="predicted"/>
<feature type="coiled-coil region" evidence="1">
    <location>
        <begin position="143"/>
        <end position="170"/>
    </location>
</feature>
<feature type="transmembrane region" description="Helical" evidence="2">
    <location>
        <begin position="16"/>
        <end position="37"/>
    </location>
</feature>
<gene>
    <name evidence="3" type="ORF">JEU11_13685</name>
</gene>
<organism evidence="3 4">
    <name type="scientific">Paraglaciecola chathamensis</name>
    <dbReference type="NCBI Taxonomy" id="368405"/>
    <lineage>
        <taxon>Bacteria</taxon>
        <taxon>Pseudomonadati</taxon>
        <taxon>Pseudomonadota</taxon>
        <taxon>Gammaproteobacteria</taxon>
        <taxon>Alteromonadales</taxon>
        <taxon>Alteromonadaceae</taxon>
        <taxon>Paraglaciecola</taxon>
    </lineage>
</organism>
<evidence type="ECO:0000313" key="3">
    <source>
        <dbReference type="EMBL" id="MBJ2137507.1"/>
    </source>
</evidence>
<evidence type="ECO:0000313" key="4">
    <source>
        <dbReference type="Proteomes" id="UP000649232"/>
    </source>
</evidence>
<accession>A0ABS0WGD5</accession>
<keyword evidence="2" id="KW-0472">Membrane</keyword>
<comment type="caution">
    <text evidence="3">The sequence shown here is derived from an EMBL/GenBank/DDBJ whole genome shotgun (WGS) entry which is preliminary data.</text>
</comment>
<name>A0ABS0WGD5_9ALTE</name>
<dbReference type="Proteomes" id="UP000649232">
    <property type="component" value="Unassembled WGS sequence"/>
</dbReference>
<keyword evidence="2" id="KW-0812">Transmembrane</keyword>
<sequence length="254" mass="29666">MKEVIAAVNDRIKTPYFGYSILAFLALNWRGFFLLMLSKESAEDRIKLFDSQTSILTLLIYPLCIGAVISLTFHWLRYFFARAERKPRELFWHLELEAEHNKNIKQTELEKSRTELFSAREKELVDRAQTDEKVRGIEDEETKAKLAEQIKELRSERDSLTKESKTENVKLSKEALTLLKAASEDSSGKISLAKTQEGDFVVAHNQRYGGYERKIFLYYKDAIEELIDHKFIEFGSRNDFYLLTSLGWKFAEKL</sequence>
<dbReference type="EMBL" id="JAEILT010000020">
    <property type="protein sequence ID" value="MBJ2137507.1"/>
    <property type="molecule type" value="Genomic_DNA"/>
</dbReference>
<keyword evidence="1" id="KW-0175">Coiled coil</keyword>
<feature type="transmembrane region" description="Helical" evidence="2">
    <location>
        <begin position="58"/>
        <end position="80"/>
    </location>
</feature>
<dbReference type="RefSeq" id="WP_198825087.1">
    <property type="nucleotide sequence ID" value="NZ_JAEILT010000020.1"/>
</dbReference>
<evidence type="ECO:0000256" key="1">
    <source>
        <dbReference type="SAM" id="Coils"/>
    </source>
</evidence>
<reference evidence="3 4" key="1">
    <citation type="submission" date="2020-12" db="EMBL/GenBank/DDBJ databases">
        <title>Draft genome sequences of nine environmental bacterial isolates colonizing plastic.</title>
        <authorList>
            <person name="Borre I."/>
            <person name="Sonnenschein E.C."/>
        </authorList>
    </citation>
    <scope>NUCLEOTIDE SEQUENCE [LARGE SCALE GENOMIC DNA]</scope>
    <source>
        <strain evidence="3 4">IB30</strain>
    </source>
</reference>
<evidence type="ECO:0000256" key="2">
    <source>
        <dbReference type="SAM" id="Phobius"/>
    </source>
</evidence>